<evidence type="ECO:0000256" key="1">
    <source>
        <dbReference type="ARBA" id="ARBA00004370"/>
    </source>
</evidence>
<dbReference type="AlphaFoldDB" id="A0A0C9ZUN4"/>
<dbReference type="InterPro" id="IPR007014">
    <property type="entry name" value="FUN14"/>
</dbReference>
<dbReference type="Pfam" id="PF04930">
    <property type="entry name" value="FUN14"/>
    <property type="match status" value="1"/>
</dbReference>
<keyword evidence="5 6" id="KW-0472">Membrane</keyword>
<evidence type="ECO:0000313" key="7">
    <source>
        <dbReference type="EMBL" id="KIK23383.1"/>
    </source>
</evidence>
<evidence type="ECO:0000313" key="8">
    <source>
        <dbReference type="Proteomes" id="UP000054018"/>
    </source>
</evidence>
<evidence type="ECO:0000256" key="6">
    <source>
        <dbReference type="SAM" id="Phobius"/>
    </source>
</evidence>
<name>A0A0C9ZUN4_9AGAM</name>
<keyword evidence="3 6" id="KW-0812">Transmembrane</keyword>
<dbReference type="OrthoDB" id="163794at2759"/>
<dbReference type="STRING" id="765257.A0A0C9ZUN4"/>
<evidence type="ECO:0000256" key="4">
    <source>
        <dbReference type="ARBA" id="ARBA00022989"/>
    </source>
</evidence>
<proteinExistence type="inferred from homology"/>
<feature type="transmembrane region" description="Helical" evidence="6">
    <location>
        <begin position="126"/>
        <end position="146"/>
    </location>
</feature>
<evidence type="ECO:0000256" key="3">
    <source>
        <dbReference type="ARBA" id="ARBA00022692"/>
    </source>
</evidence>
<dbReference type="PANTHER" id="PTHR21346:SF10">
    <property type="entry name" value="TRANSMEMBRANE PROTEIN"/>
    <property type="match status" value="1"/>
</dbReference>
<organism evidence="7 8">
    <name type="scientific">Pisolithus microcarpus 441</name>
    <dbReference type="NCBI Taxonomy" id="765257"/>
    <lineage>
        <taxon>Eukaryota</taxon>
        <taxon>Fungi</taxon>
        <taxon>Dikarya</taxon>
        <taxon>Basidiomycota</taxon>
        <taxon>Agaricomycotina</taxon>
        <taxon>Agaricomycetes</taxon>
        <taxon>Agaricomycetidae</taxon>
        <taxon>Boletales</taxon>
        <taxon>Sclerodermatineae</taxon>
        <taxon>Pisolithaceae</taxon>
        <taxon>Pisolithus</taxon>
    </lineage>
</organism>
<protein>
    <recommendedName>
        <fullName evidence="9">FUN14 family protein</fullName>
    </recommendedName>
</protein>
<evidence type="ECO:0000256" key="5">
    <source>
        <dbReference type="ARBA" id="ARBA00023136"/>
    </source>
</evidence>
<evidence type="ECO:0000256" key="2">
    <source>
        <dbReference type="ARBA" id="ARBA00009160"/>
    </source>
</evidence>
<comment type="subcellular location">
    <subcellularLocation>
        <location evidence="1">Membrane</location>
    </subcellularLocation>
</comment>
<evidence type="ECO:0008006" key="9">
    <source>
        <dbReference type="Google" id="ProtNLM"/>
    </source>
</evidence>
<feature type="transmembrane region" description="Helical" evidence="6">
    <location>
        <begin position="100"/>
        <end position="119"/>
    </location>
</feature>
<comment type="similarity">
    <text evidence="2">Belongs to the FUN14 family.</text>
</comment>
<keyword evidence="4 6" id="KW-1133">Transmembrane helix</keyword>
<dbReference type="PANTHER" id="PTHR21346">
    <property type="entry name" value="FUN14 DOMAIN CONTAINING"/>
    <property type="match status" value="1"/>
</dbReference>
<keyword evidence="8" id="KW-1185">Reference proteome</keyword>
<sequence>MASPFLLRINTCFRVPARLTCNTQRHLARDLRAFSTRKPSTLLPLPGSRKRSFPFLLAAAGIGLSLTSFTSPPKVHCDAVVSSPPSELEPKLPPPPQSSVNFYELTFGTVCGVCAGVFVKKGARLVAFFLGGVFVLLQYLGSVSLVRVDWPRMASHFENLFYRADATGKKKPPTIGSVLRWMIDFLTADFQARASFIAGFALGLRVG</sequence>
<dbReference type="Proteomes" id="UP000054018">
    <property type="component" value="Unassembled WGS sequence"/>
</dbReference>
<dbReference type="EMBL" id="KN833726">
    <property type="protein sequence ID" value="KIK23383.1"/>
    <property type="molecule type" value="Genomic_DNA"/>
</dbReference>
<dbReference type="GO" id="GO:0016020">
    <property type="term" value="C:membrane"/>
    <property type="evidence" value="ECO:0007669"/>
    <property type="project" value="UniProtKB-SubCell"/>
</dbReference>
<accession>A0A0C9ZUN4</accession>
<reference evidence="7 8" key="1">
    <citation type="submission" date="2014-04" db="EMBL/GenBank/DDBJ databases">
        <authorList>
            <consortium name="DOE Joint Genome Institute"/>
            <person name="Kuo A."/>
            <person name="Kohler A."/>
            <person name="Costa M.D."/>
            <person name="Nagy L.G."/>
            <person name="Floudas D."/>
            <person name="Copeland A."/>
            <person name="Barry K.W."/>
            <person name="Cichocki N."/>
            <person name="Veneault-Fourrey C."/>
            <person name="LaButti K."/>
            <person name="Lindquist E.A."/>
            <person name="Lipzen A."/>
            <person name="Lundell T."/>
            <person name="Morin E."/>
            <person name="Murat C."/>
            <person name="Sun H."/>
            <person name="Tunlid A."/>
            <person name="Henrissat B."/>
            <person name="Grigoriev I.V."/>
            <person name="Hibbett D.S."/>
            <person name="Martin F."/>
            <person name="Nordberg H.P."/>
            <person name="Cantor M.N."/>
            <person name="Hua S.X."/>
        </authorList>
    </citation>
    <scope>NUCLEOTIDE SEQUENCE [LARGE SCALE GENOMIC DNA]</scope>
    <source>
        <strain evidence="7 8">441</strain>
    </source>
</reference>
<reference evidence="8" key="2">
    <citation type="submission" date="2015-01" db="EMBL/GenBank/DDBJ databases">
        <title>Evolutionary Origins and Diversification of the Mycorrhizal Mutualists.</title>
        <authorList>
            <consortium name="DOE Joint Genome Institute"/>
            <consortium name="Mycorrhizal Genomics Consortium"/>
            <person name="Kohler A."/>
            <person name="Kuo A."/>
            <person name="Nagy L.G."/>
            <person name="Floudas D."/>
            <person name="Copeland A."/>
            <person name="Barry K.W."/>
            <person name="Cichocki N."/>
            <person name="Veneault-Fourrey C."/>
            <person name="LaButti K."/>
            <person name="Lindquist E.A."/>
            <person name="Lipzen A."/>
            <person name="Lundell T."/>
            <person name="Morin E."/>
            <person name="Murat C."/>
            <person name="Riley R."/>
            <person name="Ohm R."/>
            <person name="Sun H."/>
            <person name="Tunlid A."/>
            <person name="Henrissat B."/>
            <person name="Grigoriev I.V."/>
            <person name="Hibbett D.S."/>
            <person name="Martin F."/>
        </authorList>
    </citation>
    <scope>NUCLEOTIDE SEQUENCE [LARGE SCALE GENOMIC DNA]</scope>
    <source>
        <strain evidence="8">441</strain>
    </source>
</reference>
<gene>
    <name evidence="7" type="ORF">PISMIDRAFT_679336</name>
</gene>
<dbReference type="HOGENOM" id="CLU_095425_0_1_1"/>